<feature type="domain" description="C-type lectin" evidence="2">
    <location>
        <begin position="44"/>
        <end position="163"/>
    </location>
</feature>
<dbReference type="Proteomes" id="UP000735302">
    <property type="component" value="Unassembled WGS sequence"/>
</dbReference>
<dbReference type="InterPro" id="IPR001304">
    <property type="entry name" value="C-type_lectin-like"/>
</dbReference>
<accession>A0AAV4AXD2</accession>
<dbReference type="InterPro" id="IPR016186">
    <property type="entry name" value="C-type_lectin-like/link_sf"/>
</dbReference>
<dbReference type="CDD" id="cd00037">
    <property type="entry name" value="CLECT"/>
    <property type="match status" value="1"/>
</dbReference>
<sequence>MPENYVDFRLRRNEMVQLISIWLVIAFVTVTAAQTDCPDGFRFSEGSCYHIGGAGFTLYEARKECEKKDSDLVEISSPEENAFIKSLLKDDDATGAWIGFVLRDDKDGQWLSTYTRNPISFTDWVDDEAETPPGLTGTGDFWDDFHCAFLSNQHDWAWESQDCFVRDGMKFVCKSCPLQQVCTSRACFRLLCDPERENKAKAKCENLGGSLATIRSEEESKAVKTFLNKASIPQVFNQGPGEIGVRLAGSDEGTEGDWYWYARGETLKISDGFTDWSDNAPNNTQSLRGGDENCMVMESRNDWKWNDVPCGPYSYRPSLCEIPVANAMSG</sequence>
<dbReference type="PANTHER" id="PTHR22803">
    <property type="entry name" value="MANNOSE, PHOSPHOLIPASE, LECTIN RECEPTOR RELATED"/>
    <property type="match status" value="1"/>
</dbReference>
<dbReference type="PROSITE" id="PS50041">
    <property type="entry name" value="C_TYPE_LECTIN_2"/>
    <property type="match status" value="2"/>
</dbReference>
<feature type="domain" description="C-type lectin" evidence="2">
    <location>
        <begin position="183"/>
        <end position="310"/>
    </location>
</feature>
<keyword evidence="4" id="KW-1185">Reference proteome</keyword>
<dbReference type="Pfam" id="PF00059">
    <property type="entry name" value="Lectin_C"/>
    <property type="match status" value="2"/>
</dbReference>
<organism evidence="3 4">
    <name type="scientific">Plakobranchus ocellatus</name>
    <dbReference type="NCBI Taxonomy" id="259542"/>
    <lineage>
        <taxon>Eukaryota</taxon>
        <taxon>Metazoa</taxon>
        <taxon>Spiralia</taxon>
        <taxon>Lophotrochozoa</taxon>
        <taxon>Mollusca</taxon>
        <taxon>Gastropoda</taxon>
        <taxon>Heterobranchia</taxon>
        <taxon>Euthyneura</taxon>
        <taxon>Panpulmonata</taxon>
        <taxon>Sacoglossa</taxon>
        <taxon>Placobranchoidea</taxon>
        <taxon>Plakobranchidae</taxon>
        <taxon>Plakobranchus</taxon>
    </lineage>
</organism>
<dbReference type="Gene3D" id="3.10.100.10">
    <property type="entry name" value="Mannose-Binding Protein A, subunit A"/>
    <property type="match status" value="2"/>
</dbReference>
<name>A0AAV4AXD2_9GAST</name>
<dbReference type="InterPro" id="IPR016187">
    <property type="entry name" value="CTDL_fold"/>
</dbReference>
<dbReference type="SMART" id="SM00034">
    <property type="entry name" value="CLECT"/>
    <property type="match status" value="2"/>
</dbReference>
<keyword evidence="1" id="KW-0732">Signal</keyword>
<evidence type="ECO:0000313" key="3">
    <source>
        <dbReference type="EMBL" id="GFO15761.1"/>
    </source>
</evidence>
<dbReference type="AlphaFoldDB" id="A0AAV4AXD2"/>
<protein>
    <submittedName>
        <fullName evidence="3">C-type mannose receptor 2</fullName>
    </submittedName>
</protein>
<gene>
    <name evidence="3" type="ORF">PoB_004226600</name>
</gene>
<dbReference type="InterPro" id="IPR050111">
    <property type="entry name" value="C-type_lectin/snaclec_domain"/>
</dbReference>
<dbReference type="SUPFAM" id="SSF56436">
    <property type="entry name" value="C-type lectin-like"/>
    <property type="match status" value="2"/>
</dbReference>
<evidence type="ECO:0000313" key="4">
    <source>
        <dbReference type="Proteomes" id="UP000735302"/>
    </source>
</evidence>
<evidence type="ECO:0000259" key="2">
    <source>
        <dbReference type="PROSITE" id="PS50041"/>
    </source>
</evidence>
<proteinExistence type="predicted"/>
<reference evidence="3 4" key="1">
    <citation type="journal article" date="2021" name="Elife">
        <title>Chloroplast acquisition without the gene transfer in kleptoplastic sea slugs, Plakobranchus ocellatus.</title>
        <authorList>
            <person name="Maeda T."/>
            <person name="Takahashi S."/>
            <person name="Yoshida T."/>
            <person name="Shimamura S."/>
            <person name="Takaki Y."/>
            <person name="Nagai Y."/>
            <person name="Toyoda A."/>
            <person name="Suzuki Y."/>
            <person name="Arimoto A."/>
            <person name="Ishii H."/>
            <person name="Satoh N."/>
            <person name="Nishiyama T."/>
            <person name="Hasebe M."/>
            <person name="Maruyama T."/>
            <person name="Minagawa J."/>
            <person name="Obokata J."/>
            <person name="Shigenobu S."/>
        </authorList>
    </citation>
    <scope>NUCLEOTIDE SEQUENCE [LARGE SCALE GENOMIC DNA]</scope>
</reference>
<feature type="chain" id="PRO_5043887232" evidence="1">
    <location>
        <begin position="34"/>
        <end position="330"/>
    </location>
</feature>
<evidence type="ECO:0000256" key="1">
    <source>
        <dbReference type="SAM" id="SignalP"/>
    </source>
</evidence>
<dbReference type="EMBL" id="BLXT01004630">
    <property type="protein sequence ID" value="GFO15761.1"/>
    <property type="molecule type" value="Genomic_DNA"/>
</dbReference>
<comment type="caution">
    <text evidence="3">The sequence shown here is derived from an EMBL/GenBank/DDBJ whole genome shotgun (WGS) entry which is preliminary data.</text>
</comment>
<feature type="signal peptide" evidence="1">
    <location>
        <begin position="1"/>
        <end position="33"/>
    </location>
</feature>
<keyword evidence="3" id="KW-0675">Receptor</keyword>